<accession>A0ABU2C6Z0</accession>
<dbReference type="RefSeq" id="WP_310372547.1">
    <property type="nucleotide sequence ID" value="NZ_JAVDXT010000001.1"/>
</dbReference>
<keyword evidence="3" id="KW-1185">Reference proteome</keyword>
<proteinExistence type="predicted"/>
<evidence type="ECO:0000313" key="2">
    <source>
        <dbReference type="EMBL" id="MDR7377109.1"/>
    </source>
</evidence>
<gene>
    <name evidence="2" type="ORF">J2X19_001767</name>
</gene>
<dbReference type="InterPro" id="IPR027417">
    <property type="entry name" value="P-loop_NTPase"/>
</dbReference>
<dbReference type="EMBL" id="JAVDXT010000001">
    <property type="protein sequence ID" value="MDR7377109.1"/>
    <property type="molecule type" value="Genomic_DNA"/>
</dbReference>
<sequence>MDIKKHQATRIQRSFQDLPETGEHAISRPSNLSRKARMGVGLPKDDGWQALLQSKRVLIVAEAGMGKTFECRAERDALWKAGEAAFFFELAELAVQKPADLLDSAEEARFEAWRSSDSGMATIFLDSIDELKLTHKSFETALKRLERDISAQLGRVTIVLTTRPIPFELDSVRRILPVPDRPDLGASEEDFADIAMDRPSANQKVDVPPPDWRYVALLPLSDDQIREMAVAEKVQNPDALFADIMDRNAEDFARRPQDLIELCLDWNEHATVRTHLQQVEHNSRVKLAPRTEEQEKAPLTHDRAFEGASRLALATLLTRKLTLRHSAEADKGGVAGAALDPAKILTDWTADERATLLERAIFGFASYGRVRFHHRSVTEYLAAKRLDTLIGRGMSIAAAKRLLFTETAQNARVVRPTMRAVAAWLAVMQPSIFNEVCDREPELLLDAGDPASLLDGQRSAALRAYVKRYGRGGWRGLQTPSIQVHRFAASHLAPLVMELWDSGIDNQEVRGLLLELMTAIPVTAGADAAHSVLMSGTALRGDRIEALDLLVKLADPRLDQITHSMEVNPALWPNGLLRDAIPRLFPVHIGVERLCRLLGRMPVEEGSLDPLHHFWKYSIPDRPIPSNYSDALREGLTELVAGGVVWRDEWPHVTSPQPQLLKSLAAICARQIKEGVLSAAVMHSSAVALRLACHEEEYRPGEESFDNLRIAFQKLPAAQRQAAFWAGDAYCQSLHFQSDPWRRLLEATESGLVQLNSSDDEKWVLEALADPGRALTDRSVMLEAGMRMLRSRGELVGNSAALQAAIADSSALIALFDIARTPTPVSVESARLQAAQNLRRETEILRREKERGDWISFRRRVRENPAEAFSPERSEHTARAILQAMNMAAKENQHSGWSSAFVEMHFGSEVVDRLRAYMAAYWRRQNPGHPSAAVAAAGEPRFLSEAARVGLTAVMAESEDPDWAGKLNDSEARLAARLAPSELLGFPRWLDGLAIAHPEAVLAELGPLILQDLERPAKVDSHRMFVQSVGRTSAAVGEVFVPLLKGWFDANHGRVQPEDELEGVASRLRQVSQILLKFGGGDMPEHVASVAMIELSNGVAPALERIWGLLLMQLNPSAGTDWLETRLNSLPPSDSGQGVAWIALLFGDRYRNTSVDIRRPALTPSILLRLTRLAYLHVPPEGDPVHEGTFTPGLRDQAADGRGMLVNALLDLQGQGAWDVKVQLAKDLSVEPFRDRILAIALEKAAEEADQEGLTERQVAQIDIHYESPPLSREEMFTLLNDRLDDINDLLLGDCSPRAAWAGFSDEHVMRRAIARELTIASKLTYTVDQEGVTAEDKETDIRLRSTGAAIQAVIELKLGDNRPGRDLRDTIRVQLVDKYMAAEECRSGCLLVTVNATRNWDHPDTGVKLDIGGLVAMLQAEADAVNKEFLGLRRVTARVLDLRPRLGTEKAATSAKKPRGTTGKKGKGSKAVAP</sequence>
<dbReference type="Proteomes" id="UP001180487">
    <property type="component" value="Unassembled WGS sequence"/>
</dbReference>
<protein>
    <recommendedName>
        <fullName evidence="4">ATP-binding protein</fullName>
    </recommendedName>
</protein>
<comment type="caution">
    <text evidence="2">The sequence shown here is derived from an EMBL/GenBank/DDBJ whole genome shotgun (WGS) entry which is preliminary data.</text>
</comment>
<feature type="compositionally biased region" description="Basic residues" evidence="1">
    <location>
        <begin position="1457"/>
        <end position="1469"/>
    </location>
</feature>
<dbReference type="Gene3D" id="3.40.50.300">
    <property type="entry name" value="P-loop containing nucleotide triphosphate hydrolases"/>
    <property type="match status" value="1"/>
</dbReference>
<evidence type="ECO:0000256" key="1">
    <source>
        <dbReference type="SAM" id="MobiDB-lite"/>
    </source>
</evidence>
<dbReference type="SUPFAM" id="SSF52540">
    <property type="entry name" value="P-loop containing nucleoside triphosphate hydrolases"/>
    <property type="match status" value="1"/>
</dbReference>
<reference evidence="2 3" key="1">
    <citation type="submission" date="2023-07" db="EMBL/GenBank/DDBJ databases">
        <title>Sorghum-associated microbial communities from plants grown in Nebraska, USA.</title>
        <authorList>
            <person name="Schachtman D."/>
        </authorList>
    </citation>
    <scope>NUCLEOTIDE SEQUENCE [LARGE SCALE GENOMIC DNA]</scope>
    <source>
        <strain evidence="2 3">BE313</strain>
    </source>
</reference>
<evidence type="ECO:0000313" key="3">
    <source>
        <dbReference type="Proteomes" id="UP001180487"/>
    </source>
</evidence>
<feature type="region of interest" description="Disordered" evidence="1">
    <location>
        <begin position="1449"/>
        <end position="1475"/>
    </location>
</feature>
<organism evidence="2 3">
    <name type="scientific">Rhodoferax ferrireducens</name>
    <dbReference type="NCBI Taxonomy" id="192843"/>
    <lineage>
        <taxon>Bacteria</taxon>
        <taxon>Pseudomonadati</taxon>
        <taxon>Pseudomonadota</taxon>
        <taxon>Betaproteobacteria</taxon>
        <taxon>Burkholderiales</taxon>
        <taxon>Comamonadaceae</taxon>
        <taxon>Rhodoferax</taxon>
    </lineage>
</organism>
<name>A0ABU2C6Z0_9BURK</name>
<evidence type="ECO:0008006" key="4">
    <source>
        <dbReference type="Google" id="ProtNLM"/>
    </source>
</evidence>